<dbReference type="SMART" id="SM00223">
    <property type="entry name" value="APPLE"/>
    <property type="match status" value="1"/>
</dbReference>
<dbReference type="AlphaFoldDB" id="E4WX62"/>
<organism evidence="4">
    <name type="scientific">Oikopleura dioica</name>
    <name type="common">Tunicate</name>
    <dbReference type="NCBI Taxonomy" id="34765"/>
    <lineage>
        <taxon>Eukaryota</taxon>
        <taxon>Metazoa</taxon>
        <taxon>Chordata</taxon>
        <taxon>Tunicata</taxon>
        <taxon>Appendicularia</taxon>
        <taxon>Copelata</taxon>
        <taxon>Oikopleuridae</taxon>
        <taxon>Oikopleura</taxon>
    </lineage>
</organism>
<dbReference type="GO" id="GO:0006508">
    <property type="term" value="P:proteolysis"/>
    <property type="evidence" value="ECO:0007669"/>
    <property type="project" value="InterPro"/>
</dbReference>
<dbReference type="GO" id="GO:0005576">
    <property type="term" value="C:extracellular region"/>
    <property type="evidence" value="ECO:0007669"/>
    <property type="project" value="InterPro"/>
</dbReference>
<dbReference type="Proteomes" id="UP000001307">
    <property type="component" value="Unassembled WGS sequence"/>
</dbReference>
<gene>
    <name evidence="4" type="ORF">GSOID_T00011490001</name>
</gene>
<keyword evidence="2" id="KW-1015">Disulfide bond</keyword>
<keyword evidence="1" id="KW-0677">Repeat</keyword>
<sequence length="171" mass="18734">MALANGLGMPLVANLETFCYAKGISMFSNQSPTDMIVTETAQACWELCAVYEECKNWTFRSDDSGNKCLLITNDAAPVISEDSAAISGTHMCNLDSDCMMESVEFKGSDQDGGNVKFRKFTAEAAGCQWMCDMIEDCMLFDWNAETMECRLKNSGARAYVSETNTAGSHIC</sequence>
<dbReference type="InParanoid" id="E4WX62"/>
<dbReference type="InterPro" id="IPR000177">
    <property type="entry name" value="Apple"/>
</dbReference>
<evidence type="ECO:0000256" key="2">
    <source>
        <dbReference type="ARBA" id="ARBA00023157"/>
    </source>
</evidence>
<dbReference type="Pfam" id="PF00024">
    <property type="entry name" value="PAN_1"/>
    <property type="match status" value="1"/>
</dbReference>
<proteinExistence type="predicted"/>
<dbReference type="EMBL" id="FN653018">
    <property type="protein sequence ID" value="CBY21954.1"/>
    <property type="molecule type" value="Genomic_DNA"/>
</dbReference>
<dbReference type="OrthoDB" id="10347827at2759"/>
<dbReference type="SUPFAM" id="SSF57414">
    <property type="entry name" value="Hairpin loop containing domain-like"/>
    <property type="match status" value="1"/>
</dbReference>
<accession>E4WX62</accession>
<feature type="domain" description="Apple" evidence="3">
    <location>
        <begin position="19"/>
        <end position="92"/>
    </location>
</feature>
<dbReference type="PROSITE" id="PS50948">
    <property type="entry name" value="PAN"/>
    <property type="match status" value="1"/>
</dbReference>
<evidence type="ECO:0000259" key="3">
    <source>
        <dbReference type="PROSITE" id="PS50948"/>
    </source>
</evidence>
<protein>
    <recommendedName>
        <fullName evidence="3">Apple domain-containing protein</fullName>
    </recommendedName>
</protein>
<evidence type="ECO:0000313" key="4">
    <source>
        <dbReference type="EMBL" id="CBY21954.1"/>
    </source>
</evidence>
<evidence type="ECO:0000256" key="1">
    <source>
        <dbReference type="ARBA" id="ARBA00022737"/>
    </source>
</evidence>
<evidence type="ECO:0000313" key="5">
    <source>
        <dbReference type="Proteomes" id="UP000001307"/>
    </source>
</evidence>
<reference evidence="4" key="1">
    <citation type="journal article" date="2010" name="Science">
        <title>Plasticity of animal genome architecture unmasked by rapid evolution of a pelagic tunicate.</title>
        <authorList>
            <person name="Denoeud F."/>
            <person name="Henriet S."/>
            <person name="Mungpakdee S."/>
            <person name="Aury J.M."/>
            <person name="Da Silva C."/>
            <person name="Brinkmann H."/>
            <person name="Mikhaleva J."/>
            <person name="Olsen L.C."/>
            <person name="Jubin C."/>
            <person name="Canestro C."/>
            <person name="Bouquet J.M."/>
            <person name="Danks G."/>
            <person name="Poulain J."/>
            <person name="Campsteijn C."/>
            <person name="Adamski M."/>
            <person name="Cross I."/>
            <person name="Yadetie F."/>
            <person name="Muffato M."/>
            <person name="Louis A."/>
            <person name="Butcher S."/>
            <person name="Tsagkogeorga G."/>
            <person name="Konrad A."/>
            <person name="Singh S."/>
            <person name="Jensen M.F."/>
            <person name="Cong E.H."/>
            <person name="Eikeseth-Otteraa H."/>
            <person name="Noel B."/>
            <person name="Anthouard V."/>
            <person name="Porcel B.M."/>
            <person name="Kachouri-Lafond R."/>
            <person name="Nishino A."/>
            <person name="Ugolini M."/>
            <person name="Chourrout P."/>
            <person name="Nishida H."/>
            <person name="Aasland R."/>
            <person name="Huzurbazar S."/>
            <person name="Westhof E."/>
            <person name="Delsuc F."/>
            <person name="Lehrach H."/>
            <person name="Reinhardt R."/>
            <person name="Weissenbach J."/>
            <person name="Roy S.W."/>
            <person name="Artiguenave F."/>
            <person name="Postlethwait J.H."/>
            <person name="Manak J.R."/>
            <person name="Thompson E.M."/>
            <person name="Jaillon O."/>
            <person name="Du Pasquier L."/>
            <person name="Boudinot P."/>
            <person name="Liberles D.A."/>
            <person name="Volff J.N."/>
            <person name="Philippe H."/>
            <person name="Lenhard B."/>
            <person name="Roest Crollius H."/>
            <person name="Wincker P."/>
            <person name="Chourrout D."/>
        </authorList>
    </citation>
    <scope>NUCLEOTIDE SEQUENCE [LARGE SCALE GENOMIC DNA]</scope>
</reference>
<dbReference type="Gene3D" id="3.50.4.10">
    <property type="entry name" value="Hepatocyte Growth Factor"/>
    <property type="match status" value="2"/>
</dbReference>
<name>E4WX62_OIKDI</name>
<dbReference type="InterPro" id="IPR003609">
    <property type="entry name" value="Pan_app"/>
</dbReference>
<keyword evidence="5" id="KW-1185">Reference proteome</keyword>